<evidence type="ECO:0000259" key="1">
    <source>
        <dbReference type="PROSITE" id="PS50206"/>
    </source>
</evidence>
<dbReference type="AlphaFoldDB" id="A0A318SNL9"/>
<evidence type="ECO:0000313" key="3">
    <source>
        <dbReference type="Proteomes" id="UP000248326"/>
    </source>
</evidence>
<dbReference type="PROSITE" id="PS50206">
    <property type="entry name" value="RHODANESE_3"/>
    <property type="match status" value="1"/>
</dbReference>
<dbReference type="Pfam" id="PF00581">
    <property type="entry name" value="Rhodanese"/>
    <property type="match status" value="1"/>
</dbReference>
<dbReference type="GO" id="GO:0016740">
    <property type="term" value="F:transferase activity"/>
    <property type="evidence" value="ECO:0007669"/>
    <property type="project" value="UniProtKB-KW"/>
</dbReference>
<proteinExistence type="predicted"/>
<dbReference type="InterPro" id="IPR001763">
    <property type="entry name" value="Rhodanese-like_dom"/>
</dbReference>
<comment type="caution">
    <text evidence="2">The sequence shown here is derived from an EMBL/GenBank/DDBJ whole genome shotgun (WGS) entry which is preliminary data.</text>
</comment>
<protein>
    <submittedName>
        <fullName evidence="2">Rhodanese-related sulfurtransferase</fullName>
    </submittedName>
</protein>
<dbReference type="EMBL" id="QJSX01000001">
    <property type="protein sequence ID" value="PYE56502.1"/>
    <property type="molecule type" value="Genomic_DNA"/>
</dbReference>
<evidence type="ECO:0000313" key="2">
    <source>
        <dbReference type="EMBL" id="PYE56502.1"/>
    </source>
</evidence>
<organism evidence="2 3">
    <name type="scientific">Deinococcus yavapaiensis KR-236</name>
    <dbReference type="NCBI Taxonomy" id="694435"/>
    <lineage>
        <taxon>Bacteria</taxon>
        <taxon>Thermotogati</taxon>
        <taxon>Deinococcota</taxon>
        <taxon>Deinococci</taxon>
        <taxon>Deinococcales</taxon>
        <taxon>Deinococcaceae</taxon>
        <taxon>Deinococcus</taxon>
    </lineage>
</organism>
<dbReference type="CDD" id="cd00158">
    <property type="entry name" value="RHOD"/>
    <property type="match status" value="1"/>
</dbReference>
<sequence>MEEVTPQEGLRLVQQGALLLDVRESNEFEEVHAEGAQLMPLSSFQQTYDELDKDRDIVVICRSGARSAQAAQFLLQQGYNAVNLQGGTMAWEQAGLPVERKDA</sequence>
<dbReference type="InterPro" id="IPR036873">
    <property type="entry name" value="Rhodanese-like_dom_sf"/>
</dbReference>
<dbReference type="SMART" id="SM00450">
    <property type="entry name" value="RHOD"/>
    <property type="match status" value="1"/>
</dbReference>
<dbReference type="SUPFAM" id="SSF52821">
    <property type="entry name" value="Rhodanese/Cell cycle control phosphatase"/>
    <property type="match status" value="1"/>
</dbReference>
<name>A0A318SNL9_9DEIO</name>
<reference evidence="2 3" key="1">
    <citation type="submission" date="2018-06" db="EMBL/GenBank/DDBJ databases">
        <title>Genomic Encyclopedia of Type Strains, Phase IV (KMG-IV): sequencing the most valuable type-strain genomes for metagenomic binning, comparative biology and taxonomic classification.</title>
        <authorList>
            <person name="Goeker M."/>
        </authorList>
    </citation>
    <scope>NUCLEOTIDE SEQUENCE [LARGE SCALE GENOMIC DNA]</scope>
    <source>
        <strain evidence="2 3">DSM 18048</strain>
    </source>
</reference>
<feature type="domain" description="Rhodanese" evidence="1">
    <location>
        <begin position="13"/>
        <end position="100"/>
    </location>
</feature>
<keyword evidence="2" id="KW-0808">Transferase</keyword>
<dbReference type="PANTHER" id="PTHR43031:SF1">
    <property type="entry name" value="PYRIDINE NUCLEOTIDE-DISULPHIDE OXIDOREDUCTASE"/>
    <property type="match status" value="1"/>
</dbReference>
<dbReference type="Proteomes" id="UP000248326">
    <property type="component" value="Unassembled WGS sequence"/>
</dbReference>
<dbReference type="RefSeq" id="WP_245900562.1">
    <property type="nucleotide sequence ID" value="NZ_QJSX01000001.1"/>
</dbReference>
<dbReference type="PANTHER" id="PTHR43031">
    <property type="entry name" value="FAD-DEPENDENT OXIDOREDUCTASE"/>
    <property type="match status" value="1"/>
</dbReference>
<accession>A0A318SNL9</accession>
<dbReference type="Gene3D" id="3.40.250.10">
    <property type="entry name" value="Rhodanese-like domain"/>
    <property type="match status" value="1"/>
</dbReference>
<dbReference type="InterPro" id="IPR050229">
    <property type="entry name" value="GlpE_sulfurtransferase"/>
</dbReference>
<gene>
    <name evidence="2" type="ORF">DES52_101306</name>
</gene>
<keyword evidence="3" id="KW-1185">Reference proteome</keyword>